<dbReference type="Pfam" id="PF02441">
    <property type="entry name" value="Flavoprotein"/>
    <property type="match status" value="1"/>
</dbReference>
<evidence type="ECO:0000313" key="4">
    <source>
        <dbReference type="EMBL" id="ODN02455.1"/>
    </source>
</evidence>
<gene>
    <name evidence="4" type="ORF">Ocin01_04223</name>
</gene>
<dbReference type="Gene3D" id="3.40.50.1950">
    <property type="entry name" value="Flavin prenyltransferase-like"/>
    <property type="match status" value="1"/>
</dbReference>
<name>A0A1D2NBK4_ORCCI</name>
<protein>
    <submittedName>
        <fullName evidence="4">Phosphopantothenoylcysteine decarboxylase</fullName>
    </submittedName>
</protein>
<comment type="similarity">
    <text evidence="2">Belongs to the HFCD (homooligomeric flavin containing Cys decarboxylase) superfamily.</text>
</comment>
<proteinExistence type="inferred from homology"/>
<accession>A0A1D2NBK4</accession>
<dbReference type="GO" id="GO:0010181">
    <property type="term" value="F:FMN binding"/>
    <property type="evidence" value="ECO:0007669"/>
    <property type="project" value="TreeGrafter"/>
</dbReference>
<dbReference type="EMBL" id="LJIJ01000111">
    <property type="protein sequence ID" value="ODN02455.1"/>
    <property type="molecule type" value="Genomic_DNA"/>
</dbReference>
<evidence type="ECO:0000256" key="1">
    <source>
        <dbReference type="ARBA" id="ARBA00022993"/>
    </source>
</evidence>
<dbReference type="InterPro" id="IPR036551">
    <property type="entry name" value="Flavin_trans-like"/>
</dbReference>
<dbReference type="Proteomes" id="UP000094527">
    <property type="component" value="Unassembled WGS sequence"/>
</dbReference>
<evidence type="ECO:0000259" key="3">
    <source>
        <dbReference type="Pfam" id="PF02441"/>
    </source>
</evidence>
<dbReference type="PANTHER" id="PTHR14359">
    <property type="entry name" value="HOMO-OLIGOMERIC FLAVIN CONTAINING CYS DECARBOXYLASE FAMILY"/>
    <property type="match status" value="1"/>
</dbReference>
<dbReference type="SUPFAM" id="SSF52507">
    <property type="entry name" value="Homo-oligomeric flavin-containing Cys decarboxylases, HFCD"/>
    <property type="match status" value="1"/>
</dbReference>
<dbReference type="AlphaFoldDB" id="A0A1D2NBK4"/>
<evidence type="ECO:0000313" key="5">
    <source>
        <dbReference type="Proteomes" id="UP000094527"/>
    </source>
</evidence>
<dbReference type="GO" id="GO:0004633">
    <property type="term" value="F:phosphopantothenoylcysteine decarboxylase activity"/>
    <property type="evidence" value="ECO:0007669"/>
    <property type="project" value="TreeGrafter"/>
</dbReference>
<comment type="caution">
    <text evidence="4">The sequence shown here is derived from an EMBL/GenBank/DDBJ whole genome shotgun (WGS) entry which is preliminary data.</text>
</comment>
<dbReference type="InterPro" id="IPR003382">
    <property type="entry name" value="Flavoprotein"/>
</dbReference>
<sequence>MASTSLTSGNSCSCQPKKTKENVKLLVGVTASVATIKLAELCSALYALPFVQEIAVVPTEKSEKFFKSEEVISAGSSHKKKEVKIWRDSDEWAMWNGRGDPVLHIDLGKWADAMIIAPLDANTMAKVSVGMCDNLLTCVLRAWELKEIKTKPVFICPAMNTKMWDHPKTQEHIETLKSYGYTYIAPMAKTLMCGDTGIGAMASVDTIVSTFQGYVEDTCICTVKACSNETGKK</sequence>
<dbReference type="PANTHER" id="PTHR14359:SF6">
    <property type="entry name" value="PHOSPHOPANTOTHENOYLCYSTEINE DECARBOXYLASE"/>
    <property type="match status" value="1"/>
</dbReference>
<dbReference type="OrthoDB" id="1532798at2759"/>
<keyword evidence="1" id="KW-0173">Coenzyme A biosynthesis</keyword>
<reference evidence="4 5" key="1">
    <citation type="journal article" date="2016" name="Genome Biol. Evol.">
        <title>Gene Family Evolution Reflects Adaptation to Soil Environmental Stressors in the Genome of the Collembolan Orchesella cincta.</title>
        <authorList>
            <person name="Faddeeva-Vakhrusheva A."/>
            <person name="Derks M.F."/>
            <person name="Anvar S.Y."/>
            <person name="Agamennone V."/>
            <person name="Suring W."/>
            <person name="Smit S."/>
            <person name="van Straalen N.M."/>
            <person name="Roelofs D."/>
        </authorList>
    </citation>
    <scope>NUCLEOTIDE SEQUENCE [LARGE SCALE GENOMIC DNA]</scope>
    <source>
        <tissue evidence="4">Mixed pool</tissue>
    </source>
</reference>
<dbReference type="GO" id="GO:0071513">
    <property type="term" value="C:phosphopantothenoylcysteine decarboxylase complex"/>
    <property type="evidence" value="ECO:0007669"/>
    <property type="project" value="TreeGrafter"/>
</dbReference>
<dbReference type="GO" id="GO:0015937">
    <property type="term" value="P:coenzyme A biosynthetic process"/>
    <property type="evidence" value="ECO:0007669"/>
    <property type="project" value="UniProtKB-KW"/>
</dbReference>
<dbReference type="STRING" id="48709.A0A1D2NBK4"/>
<evidence type="ECO:0000256" key="2">
    <source>
        <dbReference type="ARBA" id="ARBA00038350"/>
    </source>
</evidence>
<dbReference type="OMA" id="FWESQGH"/>
<keyword evidence="5" id="KW-1185">Reference proteome</keyword>
<organism evidence="4 5">
    <name type="scientific">Orchesella cincta</name>
    <name type="common">Springtail</name>
    <name type="synonym">Podura cincta</name>
    <dbReference type="NCBI Taxonomy" id="48709"/>
    <lineage>
        <taxon>Eukaryota</taxon>
        <taxon>Metazoa</taxon>
        <taxon>Ecdysozoa</taxon>
        <taxon>Arthropoda</taxon>
        <taxon>Hexapoda</taxon>
        <taxon>Collembola</taxon>
        <taxon>Entomobryomorpha</taxon>
        <taxon>Entomobryoidea</taxon>
        <taxon>Orchesellidae</taxon>
        <taxon>Orchesellinae</taxon>
        <taxon>Orchesella</taxon>
    </lineage>
</organism>
<feature type="domain" description="Flavoprotein" evidence="3">
    <location>
        <begin position="24"/>
        <end position="210"/>
    </location>
</feature>